<evidence type="ECO:0000313" key="2">
    <source>
        <dbReference type="Proteomes" id="UP000054282"/>
    </source>
</evidence>
<reference evidence="2" key="2">
    <citation type="submission" date="2006-09" db="EMBL/GenBank/DDBJ databases">
        <title>The genome sequence of Plasmodium falciparum Dd2.</title>
        <authorList>
            <consortium name="The Broad Institute Genome Sequencing Platform"/>
            <person name="Birren B."/>
            <person name="Lander E."/>
            <person name="Galagan J."/>
            <person name="Nusbaum C."/>
            <person name="Devon K."/>
            <person name="Henn M."/>
            <person name="Jaffe D."/>
            <person name="Butler J."/>
            <person name="Alvarez P."/>
            <person name="Gnerre S."/>
            <person name="Grabherr M."/>
            <person name="Kleber M."/>
            <person name="Mauceli E."/>
            <person name="Brockman W."/>
            <person name="MacCallum I.A."/>
            <person name="Rounsley S."/>
            <person name="Young S."/>
            <person name="LaButti K."/>
            <person name="Pushparaj V."/>
            <person name="DeCaprio D."/>
            <person name="Crawford M."/>
            <person name="Koehrsen M."/>
            <person name="Engels R."/>
            <person name="Montgomery P."/>
            <person name="Pearson M."/>
            <person name="Howarth C."/>
            <person name="Larson L."/>
            <person name="Luoma S."/>
            <person name="White J."/>
            <person name="Kodira C."/>
            <person name="Zeng Q."/>
            <person name="O'Leary S."/>
            <person name="Yandava C."/>
            <person name="Alvarado L."/>
            <person name="Wirth D."/>
            <person name="Volkman S."/>
            <person name="Hartl D."/>
        </authorList>
    </citation>
    <scope>NUCLEOTIDE SEQUENCE [LARGE SCALE GENOMIC DNA]</scope>
</reference>
<gene>
    <name evidence="1" type="ORF">PFDG_05237</name>
</gene>
<dbReference type="Proteomes" id="UP000054282">
    <property type="component" value="Unassembled WGS sequence"/>
</dbReference>
<sequence>MNLNDTNILTNQTLEGYQNEISKLTTDFSKSNRQEAEFATCLVKKIEAIETD</sequence>
<name>A0A0L7MA00_PLAF4</name>
<accession>A0A0L7MA00</accession>
<dbReference type="AlphaFoldDB" id="A0A0L7MA00"/>
<evidence type="ECO:0000313" key="1">
    <source>
        <dbReference type="EMBL" id="KOB89684.1"/>
    </source>
</evidence>
<proteinExistence type="predicted"/>
<organism evidence="1 2">
    <name type="scientific">Plasmodium falciparum (isolate Dd2)</name>
    <dbReference type="NCBI Taxonomy" id="57267"/>
    <lineage>
        <taxon>Eukaryota</taxon>
        <taxon>Sar</taxon>
        <taxon>Alveolata</taxon>
        <taxon>Apicomplexa</taxon>
        <taxon>Aconoidasida</taxon>
        <taxon>Haemosporida</taxon>
        <taxon>Plasmodiidae</taxon>
        <taxon>Plasmodium</taxon>
        <taxon>Plasmodium (Laverania)</taxon>
    </lineage>
</organism>
<reference evidence="2" key="1">
    <citation type="submission" date="2006-09" db="EMBL/GenBank/DDBJ databases">
        <title>Annotation of Plasmodium falciparum Dd2.</title>
        <authorList>
            <consortium name="The Broad Institute Genome Sequencing Platform"/>
            <person name="Volkman S.K."/>
            <person name="Neafsey D.E."/>
            <person name="Dash A.P."/>
            <person name="Chitnis C.E."/>
            <person name="Hartl D.L."/>
            <person name="Young S.K."/>
            <person name="Zeng Q."/>
            <person name="Koehrsen M."/>
            <person name="Alvarado L."/>
            <person name="Berlin A."/>
            <person name="Borenstein D."/>
            <person name="Chapman S.B."/>
            <person name="Chen Z."/>
            <person name="Engels R."/>
            <person name="Freedman E."/>
            <person name="Gellesch M."/>
            <person name="Goldberg J."/>
            <person name="Griggs A."/>
            <person name="Gujja S."/>
            <person name="Heilman E.R."/>
            <person name="Heiman D.I."/>
            <person name="Howarth C."/>
            <person name="Jen D."/>
            <person name="Larson L."/>
            <person name="Mehta T."/>
            <person name="Neiman D."/>
            <person name="Park D."/>
            <person name="Pearson M."/>
            <person name="Roberts A."/>
            <person name="Saif S."/>
            <person name="Shea T."/>
            <person name="Shenoy N."/>
            <person name="Sisk P."/>
            <person name="Stolte C."/>
            <person name="Sykes S."/>
            <person name="Walk T."/>
            <person name="White J."/>
            <person name="Yandava C."/>
            <person name="Haas B."/>
            <person name="Henn M.R."/>
            <person name="Nusbaum C."/>
            <person name="Birren B."/>
        </authorList>
    </citation>
    <scope>NUCLEOTIDE SEQUENCE [LARGE SCALE GENOMIC DNA]</scope>
</reference>
<dbReference type="EMBL" id="GG702956">
    <property type="protein sequence ID" value="KOB89684.1"/>
    <property type="molecule type" value="Genomic_DNA"/>
</dbReference>
<dbReference type="KEGG" id="pfd:PFDG_05237"/>
<protein>
    <submittedName>
        <fullName evidence="1">Uncharacterized protein</fullName>
    </submittedName>
</protein>